<reference evidence="2 3" key="1">
    <citation type="journal article" date="2015" name="Biotechnol. Biofuels">
        <title>Enhanced degradation of softwood versus hardwood by the white-rot fungus Pycnoporus coccineus.</title>
        <authorList>
            <person name="Couturier M."/>
            <person name="Navarro D."/>
            <person name="Chevret D."/>
            <person name="Henrissat B."/>
            <person name="Piumi F."/>
            <person name="Ruiz-Duenas F.J."/>
            <person name="Martinez A.T."/>
            <person name="Grigoriev I.V."/>
            <person name="Riley R."/>
            <person name="Lipzen A."/>
            <person name="Berrin J.G."/>
            <person name="Master E.R."/>
            <person name="Rosso M.N."/>
        </authorList>
    </citation>
    <scope>NUCLEOTIDE SEQUENCE [LARGE SCALE GENOMIC DNA]</scope>
    <source>
        <strain evidence="2 3">BRFM310</strain>
    </source>
</reference>
<keyword evidence="1" id="KW-0812">Transmembrane</keyword>
<accession>A0A1Y2I4Z9</accession>
<feature type="non-terminal residue" evidence="2">
    <location>
        <position position="1"/>
    </location>
</feature>
<evidence type="ECO:0000313" key="3">
    <source>
        <dbReference type="Proteomes" id="UP000193067"/>
    </source>
</evidence>
<gene>
    <name evidence="2" type="ORF">PYCCODRAFT_1472810</name>
</gene>
<dbReference type="EMBL" id="KZ084225">
    <property type="protein sequence ID" value="OSC96205.1"/>
    <property type="molecule type" value="Genomic_DNA"/>
</dbReference>
<keyword evidence="1" id="KW-0472">Membrane</keyword>
<dbReference type="OrthoDB" id="2758598at2759"/>
<keyword evidence="1" id="KW-1133">Transmembrane helix</keyword>
<protein>
    <submittedName>
        <fullName evidence="2">Uncharacterized protein</fullName>
    </submittedName>
</protein>
<sequence length="262" mass="28719">GLHRTAARNRPSTTPSVVPRDRGLVVVPPGLQLTSMVTYSNLPGGYEQAATQREDTPVMWGDERVLIPRRWIRFLENPDSIAVLIVHPSAEGEYRPSVVITHQKLRLLFKDAVEWYLKNQGVQGHDVLGTFVSVNHEPDDYILDLHPQMGSMQVVGDGYDFFTPTPEVIFSTPVIATVATSFIVALAFVLGSLVYWTIISAADSLSQARAAAVPPSVSPMRVVADGINAVQEQAKALALRGLGRGIKRLDEILAQVRQFGEL</sequence>
<proteinExistence type="predicted"/>
<keyword evidence="3" id="KW-1185">Reference proteome</keyword>
<organism evidence="2 3">
    <name type="scientific">Trametes coccinea (strain BRFM310)</name>
    <name type="common">Pycnoporus coccineus</name>
    <dbReference type="NCBI Taxonomy" id="1353009"/>
    <lineage>
        <taxon>Eukaryota</taxon>
        <taxon>Fungi</taxon>
        <taxon>Dikarya</taxon>
        <taxon>Basidiomycota</taxon>
        <taxon>Agaricomycotina</taxon>
        <taxon>Agaricomycetes</taxon>
        <taxon>Polyporales</taxon>
        <taxon>Polyporaceae</taxon>
        <taxon>Trametes</taxon>
    </lineage>
</organism>
<feature type="transmembrane region" description="Helical" evidence="1">
    <location>
        <begin position="174"/>
        <end position="199"/>
    </location>
</feature>
<dbReference type="AlphaFoldDB" id="A0A1Y2I4Z9"/>
<name>A0A1Y2I4Z9_TRAC3</name>
<dbReference type="Proteomes" id="UP000193067">
    <property type="component" value="Unassembled WGS sequence"/>
</dbReference>
<evidence type="ECO:0000313" key="2">
    <source>
        <dbReference type="EMBL" id="OSC96205.1"/>
    </source>
</evidence>
<evidence type="ECO:0000256" key="1">
    <source>
        <dbReference type="SAM" id="Phobius"/>
    </source>
</evidence>